<evidence type="ECO:0000256" key="2">
    <source>
        <dbReference type="SAM" id="SignalP"/>
    </source>
</evidence>
<accession>A0AAJ1TKT1</accession>
<organism evidence="3 4">
    <name type="scientific">Croceifilum oryzae</name>
    <dbReference type="NCBI Taxonomy" id="1553429"/>
    <lineage>
        <taxon>Bacteria</taxon>
        <taxon>Bacillati</taxon>
        <taxon>Bacillota</taxon>
        <taxon>Bacilli</taxon>
        <taxon>Bacillales</taxon>
        <taxon>Thermoactinomycetaceae</taxon>
        <taxon>Croceifilum</taxon>
    </lineage>
</organism>
<keyword evidence="2" id="KW-0732">Signal</keyword>
<evidence type="ECO:0000256" key="1">
    <source>
        <dbReference type="SAM" id="MobiDB-lite"/>
    </source>
</evidence>
<feature type="signal peptide" evidence="2">
    <location>
        <begin position="1"/>
        <end position="35"/>
    </location>
</feature>
<proteinExistence type="predicted"/>
<reference evidence="3 4" key="1">
    <citation type="submission" date="2023-07" db="EMBL/GenBank/DDBJ databases">
        <title>Genomic Encyclopedia of Type Strains, Phase IV (KMG-IV): sequencing the most valuable type-strain genomes for metagenomic binning, comparative biology and taxonomic classification.</title>
        <authorList>
            <person name="Goeker M."/>
        </authorList>
    </citation>
    <scope>NUCLEOTIDE SEQUENCE [LARGE SCALE GENOMIC DNA]</scope>
    <source>
        <strain evidence="3 4">DSM 46876</strain>
    </source>
</reference>
<feature type="compositionally biased region" description="Low complexity" evidence="1">
    <location>
        <begin position="61"/>
        <end position="78"/>
    </location>
</feature>
<protein>
    <submittedName>
        <fullName evidence="3">Uncharacterized protein</fullName>
    </submittedName>
</protein>
<feature type="compositionally biased region" description="Basic and acidic residues" evidence="1">
    <location>
        <begin position="187"/>
        <end position="198"/>
    </location>
</feature>
<evidence type="ECO:0000313" key="3">
    <source>
        <dbReference type="EMBL" id="MDQ0418717.1"/>
    </source>
</evidence>
<dbReference type="Proteomes" id="UP001238450">
    <property type="component" value="Unassembled WGS sequence"/>
</dbReference>
<keyword evidence="4" id="KW-1185">Reference proteome</keyword>
<feature type="region of interest" description="Disordered" evidence="1">
    <location>
        <begin position="39"/>
        <end position="357"/>
    </location>
</feature>
<feature type="compositionally biased region" description="Basic and acidic residues" evidence="1">
    <location>
        <begin position="113"/>
        <end position="127"/>
    </location>
</feature>
<evidence type="ECO:0000313" key="4">
    <source>
        <dbReference type="Proteomes" id="UP001238450"/>
    </source>
</evidence>
<dbReference type="AlphaFoldDB" id="A0AAJ1TKT1"/>
<feature type="non-terminal residue" evidence="3">
    <location>
        <position position="357"/>
    </location>
</feature>
<feature type="compositionally biased region" description="Pro residues" evidence="1">
    <location>
        <begin position="169"/>
        <end position="178"/>
    </location>
</feature>
<comment type="caution">
    <text evidence="3">The sequence shown here is derived from an EMBL/GenBank/DDBJ whole genome shotgun (WGS) entry which is preliminary data.</text>
</comment>
<feature type="compositionally biased region" description="Basic and acidic residues" evidence="1">
    <location>
        <begin position="79"/>
        <end position="102"/>
    </location>
</feature>
<dbReference type="EMBL" id="JAUSUV010000017">
    <property type="protein sequence ID" value="MDQ0418717.1"/>
    <property type="molecule type" value="Genomic_DNA"/>
</dbReference>
<sequence length="357" mass="38128">MEKNNEMIRFQEEFRKSYKKLGTISVAAVSLIALAGCSGSKDAAGVPNPNKDQEKTTVAQTTPTDTNTETGTTPVTTDDNSKLNEDDFRQIEDRVDHSKSDSSSKVAIALGKMETDGNHSNPSKDIEVAQVPSKANTGSQDDILAFIGGSGREGANTGNVEAGFFDPQQPVPVEPKPVTPVAAPIKPEPKPVPVEHKPPVTPEPPVKQDPKPAVVVTKPDREPIVVMKPDPELPFIPITKPADKPEGDKPKADKPKADKPEGDKPKADKPEGDKPKADKPEGDKPKADKPEGDKPKADKPEGDKPKADKPEGDKPKADKPEGDKPKADKPEGDKPKADKPEGDKPKADKPEGDKPKA</sequence>
<feature type="chain" id="PRO_5042548670" evidence="2">
    <location>
        <begin position="36"/>
        <end position="357"/>
    </location>
</feature>
<feature type="compositionally biased region" description="Basic and acidic residues" evidence="1">
    <location>
        <begin position="241"/>
        <end position="357"/>
    </location>
</feature>
<gene>
    <name evidence="3" type="ORF">J2Z48_002921</name>
</gene>
<name>A0AAJ1TKT1_9BACL</name>